<reference evidence="2" key="1">
    <citation type="submission" date="2018-05" db="EMBL/GenBank/DDBJ databases">
        <title>Azospirillum thermophila sp. nov., a novel isolated from hot spring.</title>
        <authorList>
            <person name="Zhao Z."/>
        </authorList>
    </citation>
    <scope>NUCLEOTIDE SEQUENCE [LARGE SCALE GENOMIC DNA]</scope>
    <source>
        <strain evidence="2">CFH 70021</strain>
        <plasmid evidence="2">unnamed4</plasmid>
    </source>
</reference>
<organism evidence="1 2">
    <name type="scientific">Azospirillum thermophilum</name>
    <dbReference type="NCBI Taxonomy" id="2202148"/>
    <lineage>
        <taxon>Bacteria</taxon>
        <taxon>Pseudomonadati</taxon>
        <taxon>Pseudomonadota</taxon>
        <taxon>Alphaproteobacteria</taxon>
        <taxon>Rhodospirillales</taxon>
        <taxon>Azospirillaceae</taxon>
        <taxon>Azospirillum</taxon>
    </lineage>
</organism>
<dbReference type="Pfam" id="PF13489">
    <property type="entry name" value="Methyltransf_23"/>
    <property type="match status" value="1"/>
</dbReference>
<dbReference type="CDD" id="cd02440">
    <property type="entry name" value="AdoMet_MTases"/>
    <property type="match status" value="1"/>
</dbReference>
<dbReference type="PANTHER" id="PTHR43861">
    <property type="entry name" value="TRANS-ACONITATE 2-METHYLTRANSFERASE-RELATED"/>
    <property type="match status" value="1"/>
</dbReference>
<dbReference type="Gene3D" id="3.40.50.150">
    <property type="entry name" value="Vaccinia Virus protein VP39"/>
    <property type="match status" value="1"/>
</dbReference>
<sequence length="394" mass="43392">MTGWGRNTDQEPYAKDRNTPLSYRETAFGCRGRTVGFRWRGSAGSMTPAIRHQARRTMTIPSAFQPTAPGAEPCLHASAGTEARCPLTGSPDVRHLRTLRVRDIAALYRTLFGIDVGAEFGGVEEVAMYRSVPTDLIFFHPSVTGSGSFYEQLARIPWYYQKDKFEFRHAARWIGEADKVLEVGCGHGHFADALPSPHYTGLEFSPAAVAACRERGLTVLAESARDHAAAHPGGYDAVCSFQVMEHVADVAGFLSACVRLTKPGGLLILSVPSADSFNAHAVNPVLNMPPHHVTWWTHACLTGLPRLYPIELLDLHQQTLSDGGHRRWYLQNLILRALYKYLGHGDPGLVNLSPQMAALRPIAEQMSAVLELGFEDPVMEPPGDSVIVVYRRRP</sequence>
<dbReference type="SUPFAM" id="SSF53335">
    <property type="entry name" value="S-adenosyl-L-methionine-dependent methyltransferases"/>
    <property type="match status" value="1"/>
</dbReference>
<geneLocation type="plasmid" evidence="1 2">
    <name>unnamed4</name>
</geneLocation>
<dbReference type="InterPro" id="IPR029063">
    <property type="entry name" value="SAM-dependent_MTases_sf"/>
</dbReference>
<dbReference type="OrthoDB" id="1853779at2"/>
<dbReference type="KEGG" id="azz:DEW08_30075"/>
<dbReference type="EMBL" id="CP029359">
    <property type="protein sequence ID" value="AWK90259.1"/>
    <property type="molecule type" value="Genomic_DNA"/>
</dbReference>
<keyword evidence="1" id="KW-0614">Plasmid</keyword>
<dbReference type="GO" id="GO:0032259">
    <property type="term" value="P:methylation"/>
    <property type="evidence" value="ECO:0007669"/>
    <property type="project" value="UniProtKB-KW"/>
</dbReference>
<proteinExistence type="predicted"/>
<dbReference type="AlphaFoldDB" id="A0A2S2D0H0"/>
<evidence type="ECO:0000313" key="2">
    <source>
        <dbReference type="Proteomes" id="UP000245629"/>
    </source>
</evidence>
<gene>
    <name evidence="1" type="ORF">DEW08_30075</name>
</gene>
<keyword evidence="1" id="KW-0808">Transferase</keyword>
<dbReference type="GO" id="GO:0008168">
    <property type="term" value="F:methyltransferase activity"/>
    <property type="evidence" value="ECO:0007669"/>
    <property type="project" value="UniProtKB-KW"/>
</dbReference>
<dbReference type="Proteomes" id="UP000245629">
    <property type="component" value="Plasmid unnamed4"/>
</dbReference>
<keyword evidence="2" id="KW-1185">Reference proteome</keyword>
<accession>A0A2S2D0H0</accession>
<protein>
    <submittedName>
        <fullName evidence="1">Class I SAM-dependent methyltransferase</fullName>
    </submittedName>
</protein>
<name>A0A2S2D0H0_9PROT</name>
<keyword evidence="1" id="KW-0489">Methyltransferase</keyword>
<evidence type="ECO:0000313" key="1">
    <source>
        <dbReference type="EMBL" id="AWK90259.1"/>
    </source>
</evidence>